<dbReference type="Gene3D" id="3.30.420.10">
    <property type="entry name" value="Ribonuclease H-like superfamily/Ribonuclease H"/>
    <property type="match status" value="1"/>
</dbReference>
<comment type="caution">
    <text evidence="9">The sequence shown here is derived from an EMBL/GenBank/DDBJ whole genome shotgun (WGS) entry which is preliminary data.</text>
</comment>
<dbReference type="PANTHER" id="PTHR13058:SF19">
    <property type="entry name" value="LD40940P"/>
    <property type="match status" value="1"/>
</dbReference>
<keyword evidence="4" id="KW-0378">Hydrolase</keyword>
<evidence type="ECO:0000256" key="1">
    <source>
        <dbReference type="ARBA" id="ARBA00001946"/>
    </source>
</evidence>
<dbReference type="Pfam" id="PF00929">
    <property type="entry name" value="RNase_T"/>
    <property type="match status" value="1"/>
</dbReference>
<protein>
    <submittedName>
        <fullName evidence="9">DgyrCDS1107</fullName>
    </submittedName>
</protein>
<dbReference type="Proteomes" id="UP000549394">
    <property type="component" value="Unassembled WGS sequence"/>
</dbReference>
<organism evidence="9 10">
    <name type="scientific">Dimorphilus gyrociliatus</name>
    <dbReference type="NCBI Taxonomy" id="2664684"/>
    <lineage>
        <taxon>Eukaryota</taxon>
        <taxon>Metazoa</taxon>
        <taxon>Spiralia</taxon>
        <taxon>Lophotrochozoa</taxon>
        <taxon>Annelida</taxon>
        <taxon>Polychaeta</taxon>
        <taxon>Polychaeta incertae sedis</taxon>
        <taxon>Dinophilidae</taxon>
        <taxon>Dimorphilus</taxon>
    </lineage>
</organism>
<evidence type="ECO:0000256" key="5">
    <source>
        <dbReference type="ARBA" id="ARBA00022839"/>
    </source>
</evidence>
<proteinExistence type="inferred from homology"/>
<evidence type="ECO:0000313" key="9">
    <source>
        <dbReference type="EMBL" id="CAD5111843.1"/>
    </source>
</evidence>
<dbReference type="SMART" id="SM00479">
    <property type="entry name" value="EXOIII"/>
    <property type="match status" value="1"/>
</dbReference>
<dbReference type="PANTHER" id="PTHR13058">
    <property type="entry name" value="THREE PRIME REPAIR EXONUCLEASE 1, 2"/>
    <property type="match status" value="1"/>
</dbReference>
<evidence type="ECO:0000256" key="6">
    <source>
        <dbReference type="ARBA" id="ARBA00022842"/>
    </source>
</evidence>
<gene>
    <name evidence="9" type="ORF">DGYR_LOCUS1072</name>
</gene>
<dbReference type="InterPro" id="IPR013520">
    <property type="entry name" value="Ribonucl_H"/>
</dbReference>
<evidence type="ECO:0000259" key="8">
    <source>
        <dbReference type="SMART" id="SM00479"/>
    </source>
</evidence>
<keyword evidence="2" id="KW-0540">Nuclease</keyword>
<dbReference type="InterPro" id="IPR036397">
    <property type="entry name" value="RNaseH_sf"/>
</dbReference>
<evidence type="ECO:0000256" key="2">
    <source>
        <dbReference type="ARBA" id="ARBA00022722"/>
    </source>
</evidence>
<evidence type="ECO:0000313" key="10">
    <source>
        <dbReference type="Proteomes" id="UP000549394"/>
    </source>
</evidence>
<reference evidence="9 10" key="1">
    <citation type="submission" date="2020-08" db="EMBL/GenBank/DDBJ databases">
        <authorList>
            <person name="Hejnol A."/>
        </authorList>
    </citation>
    <scope>NUCLEOTIDE SEQUENCE [LARGE SCALE GENOMIC DNA]</scope>
</reference>
<evidence type="ECO:0000256" key="7">
    <source>
        <dbReference type="ARBA" id="ARBA00025769"/>
    </source>
</evidence>
<keyword evidence="3" id="KW-0479">Metal-binding</keyword>
<evidence type="ECO:0000256" key="4">
    <source>
        <dbReference type="ARBA" id="ARBA00022801"/>
    </source>
</evidence>
<name>A0A7I8V6B3_9ANNE</name>
<dbReference type="GO" id="GO:0046872">
    <property type="term" value="F:metal ion binding"/>
    <property type="evidence" value="ECO:0007669"/>
    <property type="project" value="UniProtKB-KW"/>
</dbReference>
<dbReference type="OrthoDB" id="10250935at2759"/>
<dbReference type="GO" id="GO:0008296">
    <property type="term" value="F:3'-5'-DNA exonuclease activity"/>
    <property type="evidence" value="ECO:0007669"/>
    <property type="project" value="TreeGrafter"/>
</dbReference>
<dbReference type="EMBL" id="CAJFCJ010000002">
    <property type="protein sequence ID" value="CAD5111843.1"/>
    <property type="molecule type" value="Genomic_DNA"/>
</dbReference>
<evidence type="ECO:0000256" key="3">
    <source>
        <dbReference type="ARBA" id="ARBA00022723"/>
    </source>
</evidence>
<comment type="cofactor">
    <cofactor evidence="1">
        <name>Mg(2+)</name>
        <dbReference type="ChEBI" id="CHEBI:18420"/>
    </cofactor>
</comment>
<dbReference type="InterPro" id="IPR012337">
    <property type="entry name" value="RNaseH-like_sf"/>
</dbReference>
<keyword evidence="5" id="KW-0269">Exonuclease</keyword>
<dbReference type="GO" id="GO:0005737">
    <property type="term" value="C:cytoplasm"/>
    <property type="evidence" value="ECO:0007669"/>
    <property type="project" value="TreeGrafter"/>
</dbReference>
<dbReference type="InterPro" id="IPR040393">
    <property type="entry name" value="TREX1/2"/>
</dbReference>
<keyword evidence="6" id="KW-0460">Magnesium</keyword>
<dbReference type="GO" id="GO:0003676">
    <property type="term" value="F:nucleic acid binding"/>
    <property type="evidence" value="ECO:0007669"/>
    <property type="project" value="InterPro"/>
</dbReference>
<feature type="domain" description="Exonuclease" evidence="8">
    <location>
        <begin position="1"/>
        <end position="221"/>
    </location>
</feature>
<dbReference type="AlphaFoldDB" id="A0A7I8V6B3"/>
<keyword evidence="10" id="KW-1185">Reference proteome</keyword>
<dbReference type="SUPFAM" id="SSF53098">
    <property type="entry name" value="Ribonuclease H-like"/>
    <property type="match status" value="1"/>
</dbReference>
<sequence>MIVIDLEATDLDRPRLIEFCAIAIPVKFIKSADSNWFRVLDKLSFCVYPRRNVSFEASNLTGLYNDILYDKKIFSNDHAELIKLFIANQLPPVCLIAHNGFRFDFKLIKTELFYIGASLPEDLICVDSLMIFNKIYNQSNKESDFKPSAFHGARNIDQSLFDSINQKNESKASGQKQRRSCALNSLYKTLTGEDIQNAHSAESDCIALCRLIHEAPDQFWKVLNEFICSWKDIKSFEFVKISTLPDGVFPSQT</sequence>
<comment type="similarity">
    <text evidence="7">Belongs to the exonuclease superfamily. TREX family.</text>
</comment>
<accession>A0A7I8V6B3</accession>
<dbReference type="GO" id="GO:0006308">
    <property type="term" value="P:DNA catabolic process"/>
    <property type="evidence" value="ECO:0007669"/>
    <property type="project" value="TreeGrafter"/>
</dbReference>